<dbReference type="InterPro" id="IPR002575">
    <property type="entry name" value="Aminoglycoside_PTrfase"/>
</dbReference>
<keyword evidence="3" id="KW-0791">Threonine biosynthesis</keyword>
<dbReference type="CDD" id="cd05153">
    <property type="entry name" value="HomoserineK_II"/>
    <property type="match status" value="1"/>
</dbReference>
<evidence type="ECO:0000313" key="10">
    <source>
        <dbReference type="Proteomes" id="UP001596147"/>
    </source>
</evidence>
<evidence type="ECO:0000256" key="3">
    <source>
        <dbReference type="ARBA" id="ARBA00022697"/>
    </source>
</evidence>
<name>A0ABW0LKU7_9BACI</name>
<accession>A0ABW0LKU7</accession>
<sequence length="315" mass="37412">MAVKTEFTKENLKQILTKYHIGQYLDSTPIAEGTVQTNYKLQTTSGQYVFRYYENRLLKSVLFETELLRYLKKNHYPCPNPIHNINGEYVDMYNTKPFVIFEYMEGSHVQNPNEIQKKQLIQKVAELHRITKDYQSKYINSRLNYDVAFCIEEAQKASARLNTLNSKKKLHWLKNGIQELRLPETLPKGICHADFHFSNILFNNNQFSSLLDFDDANYTYLLFDLVGLMESFAWQRDKSGSINFKEAKNVIQEYMKHRHLSQVEKEHLFDVYKLSIYIDSIWFFERGEATDFYEKRKIDYLEEVGRGNFYDELIG</sequence>
<dbReference type="Gene3D" id="3.30.200.20">
    <property type="entry name" value="Phosphorylase Kinase, domain 1"/>
    <property type="match status" value="1"/>
</dbReference>
<dbReference type="SUPFAM" id="SSF56112">
    <property type="entry name" value="Protein kinase-like (PK-like)"/>
    <property type="match status" value="1"/>
</dbReference>
<dbReference type="Proteomes" id="UP001596147">
    <property type="component" value="Unassembled WGS sequence"/>
</dbReference>
<keyword evidence="1" id="KW-0028">Amino-acid biosynthesis</keyword>
<keyword evidence="5 9" id="KW-0418">Kinase</keyword>
<dbReference type="GO" id="GO:0016301">
    <property type="term" value="F:kinase activity"/>
    <property type="evidence" value="ECO:0007669"/>
    <property type="project" value="UniProtKB-KW"/>
</dbReference>
<dbReference type="Gene3D" id="3.90.1200.10">
    <property type="match status" value="1"/>
</dbReference>
<dbReference type="InterPro" id="IPR011009">
    <property type="entry name" value="Kinase-like_dom_sf"/>
</dbReference>
<dbReference type="PANTHER" id="PTHR21064">
    <property type="entry name" value="AMINOGLYCOSIDE PHOSPHOTRANSFERASE DOMAIN-CONTAINING PROTEIN-RELATED"/>
    <property type="match status" value="1"/>
</dbReference>
<dbReference type="Pfam" id="PF01636">
    <property type="entry name" value="APH"/>
    <property type="match status" value="1"/>
</dbReference>
<dbReference type="InterPro" id="IPR050249">
    <property type="entry name" value="Pseudomonas-type_ThrB"/>
</dbReference>
<keyword evidence="6" id="KW-0067">ATP-binding</keyword>
<dbReference type="InterPro" id="IPR005280">
    <property type="entry name" value="Homoserine_kinase_II"/>
</dbReference>
<dbReference type="InterPro" id="IPR000719">
    <property type="entry name" value="Prot_kinase_dom"/>
</dbReference>
<comment type="caution">
    <text evidence="9">The sequence shown here is derived from an EMBL/GenBank/DDBJ whole genome shotgun (WGS) entry which is preliminary data.</text>
</comment>
<evidence type="ECO:0000313" key="9">
    <source>
        <dbReference type="EMBL" id="MFC5466425.1"/>
    </source>
</evidence>
<evidence type="ECO:0000256" key="6">
    <source>
        <dbReference type="ARBA" id="ARBA00022840"/>
    </source>
</evidence>
<keyword evidence="4" id="KW-0547">Nucleotide-binding</keyword>
<evidence type="ECO:0000259" key="8">
    <source>
        <dbReference type="PROSITE" id="PS50011"/>
    </source>
</evidence>
<dbReference type="EMBL" id="JBHSMC010000027">
    <property type="protein sequence ID" value="MFC5466425.1"/>
    <property type="molecule type" value="Genomic_DNA"/>
</dbReference>
<dbReference type="PANTHER" id="PTHR21064:SF6">
    <property type="entry name" value="AMINOGLYCOSIDE PHOSPHOTRANSFERASE DOMAIN-CONTAINING PROTEIN"/>
    <property type="match status" value="1"/>
</dbReference>
<proteinExistence type="inferred from homology"/>
<organism evidence="9 10">
    <name type="scientific">Lederbergia graminis</name>
    <dbReference type="NCBI Taxonomy" id="735518"/>
    <lineage>
        <taxon>Bacteria</taxon>
        <taxon>Bacillati</taxon>
        <taxon>Bacillota</taxon>
        <taxon>Bacilli</taxon>
        <taxon>Bacillales</taxon>
        <taxon>Bacillaceae</taxon>
        <taxon>Lederbergia</taxon>
    </lineage>
</organism>
<evidence type="ECO:0000256" key="1">
    <source>
        <dbReference type="ARBA" id="ARBA00022605"/>
    </source>
</evidence>
<comment type="similarity">
    <text evidence="7">Belongs to the pseudomonas-type ThrB family.</text>
</comment>
<feature type="domain" description="Protein kinase" evidence="8">
    <location>
        <begin position="24"/>
        <end position="315"/>
    </location>
</feature>
<protein>
    <submittedName>
        <fullName evidence="9">Homoserine kinase</fullName>
    </submittedName>
</protein>
<evidence type="ECO:0000256" key="2">
    <source>
        <dbReference type="ARBA" id="ARBA00022679"/>
    </source>
</evidence>
<evidence type="ECO:0000256" key="7">
    <source>
        <dbReference type="ARBA" id="ARBA00038240"/>
    </source>
</evidence>
<evidence type="ECO:0000256" key="4">
    <source>
        <dbReference type="ARBA" id="ARBA00022741"/>
    </source>
</evidence>
<keyword evidence="2" id="KW-0808">Transferase</keyword>
<dbReference type="RefSeq" id="WP_382354463.1">
    <property type="nucleotide sequence ID" value="NZ_JBHSMC010000027.1"/>
</dbReference>
<gene>
    <name evidence="9" type="ORF">ACFPM4_17020</name>
</gene>
<evidence type="ECO:0000256" key="5">
    <source>
        <dbReference type="ARBA" id="ARBA00022777"/>
    </source>
</evidence>
<keyword evidence="10" id="KW-1185">Reference proteome</keyword>
<dbReference type="PROSITE" id="PS50011">
    <property type="entry name" value="PROTEIN_KINASE_DOM"/>
    <property type="match status" value="1"/>
</dbReference>
<reference evidence="10" key="1">
    <citation type="journal article" date="2019" name="Int. J. Syst. Evol. Microbiol.">
        <title>The Global Catalogue of Microorganisms (GCM) 10K type strain sequencing project: providing services to taxonomists for standard genome sequencing and annotation.</title>
        <authorList>
            <consortium name="The Broad Institute Genomics Platform"/>
            <consortium name="The Broad Institute Genome Sequencing Center for Infectious Disease"/>
            <person name="Wu L."/>
            <person name="Ma J."/>
        </authorList>
    </citation>
    <scope>NUCLEOTIDE SEQUENCE [LARGE SCALE GENOMIC DNA]</scope>
    <source>
        <strain evidence="10">CGMCC 1.12237</strain>
    </source>
</reference>